<name>A0A9I9EK43_CUCME</name>
<dbReference type="EnsemblPlants" id="MELO3C034844.2.1">
    <property type="protein sequence ID" value="MELO3C034844.2.1"/>
    <property type="gene ID" value="MELO3C034844.2"/>
</dbReference>
<evidence type="ECO:0000313" key="1">
    <source>
        <dbReference type="EnsemblPlants" id="MELO3C034844.2.1"/>
    </source>
</evidence>
<dbReference type="AlphaFoldDB" id="A0A9I9EK43"/>
<protein>
    <submittedName>
        <fullName evidence="1">Uncharacterized protein</fullName>
    </submittedName>
</protein>
<dbReference type="Gramene" id="MELO3C034844.2.1">
    <property type="protein sequence ID" value="MELO3C034844.2.1"/>
    <property type="gene ID" value="MELO3C034844.2"/>
</dbReference>
<proteinExistence type="predicted"/>
<organism evidence="1">
    <name type="scientific">Cucumis melo</name>
    <name type="common">Muskmelon</name>
    <dbReference type="NCBI Taxonomy" id="3656"/>
    <lineage>
        <taxon>Eukaryota</taxon>
        <taxon>Viridiplantae</taxon>
        <taxon>Streptophyta</taxon>
        <taxon>Embryophyta</taxon>
        <taxon>Tracheophyta</taxon>
        <taxon>Spermatophyta</taxon>
        <taxon>Magnoliopsida</taxon>
        <taxon>eudicotyledons</taxon>
        <taxon>Gunneridae</taxon>
        <taxon>Pentapetalae</taxon>
        <taxon>rosids</taxon>
        <taxon>fabids</taxon>
        <taxon>Cucurbitales</taxon>
        <taxon>Cucurbitaceae</taxon>
        <taxon>Benincaseae</taxon>
        <taxon>Cucumis</taxon>
    </lineage>
</organism>
<accession>A0A9I9EK43</accession>
<reference evidence="1" key="1">
    <citation type="submission" date="2023-03" db="UniProtKB">
        <authorList>
            <consortium name="EnsemblPlants"/>
        </authorList>
    </citation>
    <scope>IDENTIFICATION</scope>
</reference>
<sequence length="35" mass="4243">MPPMISFTNSSLHQTDLRGKHDQDWRRIHAEHIRM</sequence>